<proteinExistence type="predicted"/>
<protein>
    <recommendedName>
        <fullName evidence="4">YARHG domain-containing protein</fullName>
    </recommendedName>
</protein>
<feature type="chain" id="PRO_5009525998" description="YARHG domain-containing protein" evidence="1">
    <location>
        <begin position="25"/>
        <end position="137"/>
    </location>
</feature>
<name>A0A1F6PB56_9BACT</name>
<reference evidence="2 3" key="1">
    <citation type="journal article" date="2016" name="Nat. Commun.">
        <title>Thousands of microbial genomes shed light on interconnected biogeochemical processes in an aquifer system.</title>
        <authorList>
            <person name="Anantharaman K."/>
            <person name="Brown C.T."/>
            <person name="Hug L.A."/>
            <person name="Sharon I."/>
            <person name="Castelle C.J."/>
            <person name="Probst A.J."/>
            <person name="Thomas B.C."/>
            <person name="Singh A."/>
            <person name="Wilkins M.J."/>
            <person name="Karaoz U."/>
            <person name="Brodie E.L."/>
            <person name="Williams K.H."/>
            <person name="Hubbard S.S."/>
            <person name="Banfield J.F."/>
        </authorList>
    </citation>
    <scope>NUCLEOTIDE SEQUENCE [LARGE SCALE GENOMIC DNA]</scope>
</reference>
<comment type="caution">
    <text evidence="2">The sequence shown here is derived from an EMBL/GenBank/DDBJ whole genome shotgun (WGS) entry which is preliminary data.</text>
</comment>
<evidence type="ECO:0000313" key="2">
    <source>
        <dbReference type="EMBL" id="OGH93280.1"/>
    </source>
</evidence>
<organism evidence="2 3">
    <name type="scientific">Candidatus Magasanikbacteria bacterium RIFOXYD1_FULL_40_23</name>
    <dbReference type="NCBI Taxonomy" id="1798705"/>
    <lineage>
        <taxon>Bacteria</taxon>
        <taxon>Candidatus Magasanikiibacteriota</taxon>
    </lineage>
</organism>
<dbReference type="EMBL" id="MFRA01000001">
    <property type="protein sequence ID" value="OGH93280.1"/>
    <property type="molecule type" value="Genomic_DNA"/>
</dbReference>
<gene>
    <name evidence="2" type="ORF">A2563_01595</name>
</gene>
<evidence type="ECO:0008006" key="4">
    <source>
        <dbReference type="Google" id="ProtNLM"/>
    </source>
</evidence>
<evidence type="ECO:0000313" key="3">
    <source>
        <dbReference type="Proteomes" id="UP000176634"/>
    </source>
</evidence>
<accession>A0A1F6PB56</accession>
<sequence length="137" mass="15849">MVKILIAMCIALGMLLPNVGTAYADTPPSGTYDYDTCKKLKQRYTLAESQLQYPKLTCRYIGGTTSQACRDKLVELEAEYYEALRRWRFGNCAWWDANPPTTSVELFDFEWYLSVMDMDLYTLEAIYPSMDIPLIWP</sequence>
<feature type="signal peptide" evidence="1">
    <location>
        <begin position="1"/>
        <end position="24"/>
    </location>
</feature>
<evidence type="ECO:0000256" key="1">
    <source>
        <dbReference type="SAM" id="SignalP"/>
    </source>
</evidence>
<dbReference type="AlphaFoldDB" id="A0A1F6PB56"/>
<dbReference type="Proteomes" id="UP000176634">
    <property type="component" value="Unassembled WGS sequence"/>
</dbReference>
<keyword evidence="1" id="KW-0732">Signal</keyword>